<feature type="non-terminal residue" evidence="2">
    <location>
        <position position="43"/>
    </location>
</feature>
<proteinExistence type="predicted"/>
<comment type="caution">
    <text evidence="2">The sequence shown here is derived from an EMBL/GenBank/DDBJ whole genome shotgun (WGS) entry which is preliminary data.</text>
</comment>
<dbReference type="EMBL" id="BKCJ011541503">
    <property type="protein sequence ID" value="GFD40884.1"/>
    <property type="molecule type" value="Genomic_DNA"/>
</dbReference>
<name>A0A699W9A8_TANCI</name>
<dbReference type="AlphaFoldDB" id="A0A699W9A8"/>
<evidence type="ECO:0000313" key="2">
    <source>
        <dbReference type="EMBL" id="GFD40884.1"/>
    </source>
</evidence>
<evidence type="ECO:0000256" key="1">
    <source>
        <dbReference type="SAM" id="MobiDB-lite"/>
    </source>
</evidence>
<protein>
    <submittedName>
        <fullName evidence="2">Uncharacterized protein</fullName>
    </submittedName>
</protein>
<organism evidence="2">
    <name type="scientific">Tanacetum cinerariifolium</name>
    <name type="common">Dalmatian daisy</name>
    <name type="synonym">Chrysanthemum cinerariifolium</name>
    <dbReference type="NCBI Taxonomy" id="118510"/>
    <lineage>
        <taxon>Eukaryota</taxon>
        <taxon>Viridiplantae</taxon>
        <taxon>Streptophyta</taxon>
        <taxon>Embryophyta</taxon>
        <taxon>Tracheophyta</taxon>
        <taxon>Spermatophyta</taxon>
        <taxon>Magnoliopsida</taxon>
        <taxon>eudicotyledons</taxon>
        <taxon>Gunneridae</taxon>
        <taxon>Pentapetalae</taxon>
        <taxon>asterids</taxon>
        <taxon>campanulids</taxon>
        <taxon>Asterales</taxon>
        <taxon>Asteraceae</taxon>
        <taxon>Asteroideae</taxon>
        <taxon>Anthemideae</taxon>
        <taxon>Anthemidinae</taxon>
        <taxon>Tanacetum</taxon>
    </lineage>
</organism>
<sequence length="43" mass="4986">MDDESNQGRMIAEMDQDDDVVLKDDKEEDKEVDDDVKNVEEAK</sequence>
<gene>
    <name evidence="2" type="ORF">Tci_912853</name>
</gene>
<accession>A0A699W9A8</accession>
<feature type="region of interest" description="Disordered" evidence="1">
    <location>
        <begin position="1"/>
        <end position="43"/>
    </location>
</feature>
<reference evidence="2" key="1">
    <citation type="journal article" date="2019" name="Sci. Rep.">
        <title>Draft genome of Tanacetum cinerariifolium, the natural source of mosquito coil.</title>
        <authorList>
            <person name="Yamashiro T."/>
            <person name="Shiraishi A."/>
            <person name="Satake H."/>
            <person name="Nakayama K."/>
        </authorList>
    </citation>
    <scope>NUCLEOTIDE SEQUENCE</scope>
</reference>